<comment type="caution">
    <text evidence="2">The sequence shown here is derived from an EMBL/GenBank/DDBJ whole genome shotgun (WGS) entry which is preliminary data.</text>
</comment>
<name>A0A6V7XD54_MELEN</name>
<organism evidence="2 3">
    <name type="scientific">Meloidogyne enterolobii</name>
    <name type="common">Root-knot nematode worm</name>
    <name type="synonym">Meloidogyne mayaguensis</name>
    <dbReference type="NCBI Taxonomy" id="390850"/>
    <lineage>
        <taxon>Eukaryota</taxon>
        <taxon>Metazoa</taxon>
        <taxon>Ecdysozoa</taxon>
        <taxon>Nematoda</taxon>
        <taxon>Chromadorea</taxon>
        <taxon>Rhabditida</taxon>
        <taxon>Tylenchina</taxon>
        <taxon>Tylenchomorpha</taxon>
        <taxon>Tylenchoidea</taxon>
        <taxon>Meloidogynidae</taxon>
        <taxon>Meloidogyninae</taxon>
        <taxon>Meloidogyne</taxon>
    </lineage>
</organism>
<sequence length="118" mass="13924">MFTNQQQNIPTTTTTNPKNKKIIKFRKFPFSTTKILRKNLILKERKIKNKNTKNYFLKEERKEILEKLRKMVGEKIGCGQLQIVNSVIKHINRLNQKILQTTPSSNVNTKFPLVHRTC</sequence>
<evidence type="ECO:0000313" key="1">
    <source>
        <dbReference type="EMBL" id="CAD2186240.1"/>
    </source>
</evidence>
<dbReference type="EMBL" id="CAJEWN010001397">
    <property type="protein sequence ID" value="CAD2197132.1"/>
    <property type="molecule type" value="Genomic_DNA"/>
</dbReference>
<dbReference type="Proteomes" id="UP000580250">
    <property type="component" value="Unassembled WGS sequence"/>
</dbReference>
<evidence type="ECO:0000313" key="3">
    <source>
        <dbReference type="Proteomes" id="UP000580250"/>
    </source>
</evidence>
<accession>A0A6V7XD54</accession>
<gene>
    <name evidence="1" type="ORF">MENT_LOCUS38718</name>
    <name evidence="2" type="ORF">MENT_LOCUS50351</name>
</gene>
<dbReference type="EMBL" id="CAJEWN010000579">
    <property type="protein sequence ID" value="CAD2186240.1"/>
    <property type="molecule type" value="Genomic_DNA"/>
</dbReference>
<evidence type="ECO:0000313" key="2">
    <source>
        <dbReference type="EMBL" id="CAD2197132.1"/>
    </source>
</evidence>
<proteinExistence type="predicted"/>
<reference evidence="2 3" key="1">
    <citation type="submission" date="2020-08" db="EMBL/GenBank/DDBJ databases">
        <authorList>
            <person name="Koutsovoulos G."/>
            <person name="Danchin GJ E."/>
        </authorList>
    </citation>
    <scope>NUCLEOTIDE SEQUENCE [LARGE SCALE GENOMIC DNA]</scope>
</reference>
<protein>
    <submittedName>
        <fullName evidence="2">Uncharacterized protein</fullName>
    </submittedName>
</protein>
<dbReference type="AlphaFoldDB" id="A0A6V7XD54"/>